<keyword evidence="2" id="KW-1185">Reference proteome</keyword>
<dbReference type="Proteomes" id="UP000041254">
    <property type="component" value="Unassembled WGS sequence"/>
</dbReference>
<evidence type="ECO:0008006" key="3">
    <source>
        <dbReference type="Google" id="ProtNLM"/>
    </source>
</evidence>
<gene>
    <name evidence="1" type="ORF">Vbra_6510</name>
</gene>
<dbReference type="OrthoDB" id="542405at2759"/>
<dbReference type="InParanoid" id="A0A0G4H342"/>
<dbReference type="PhylomeDB" id="A0A0G4H342"/>
<dbReference type="Pfam" id="PF03415">
    <property type="entry name" value="Peptidase_C11"/>
    <property type="match status" value="1"/>
</dbReference>
<name>A0A0G4H342_VITBC</name>
<dbReference type="InterPro" id="IPR005077">
    <property type="entry name" value="Peptidase_C11"/>
</dbReference>
<dbReference type="PANTHER" id="PTHR37835">
    <property type="entry name" value="ALPHA-CLOSTRIPAIN"/>
    <property type="match status" value="1"/>
</dbReference>
<sequence length="250" mass="28099">MNADNNLESYAMDDLKEMLQIPKGDINLLVLVDRADPKVDDSSHRAIHEMVVCPEVTPEVNAREVRQQFSETYELLMIGDPYENENSTSRRRWLLKRDWGEANMDDGEVLRDHGVGRKGFGGDSHTPELAALLNLFALEQGIRNGVKGAGMPDDFRFDLLSFDACLMSSYEVTSALSAQGHYFLGSETIISGDGWRWQSLKPNTTGSDGNATPPLDYARGIALATMDSYVRQHRLMNLAIVDLYKQHEFR</sequence>
<dbReference type="Gene3D" id="3.40.50.11970">
    <property type="match status" value="1"/>
</dbReference>
<reference evidence="1 2" key="1">
    <citation type="submission" date="2014-11" db="EMBL/GenBank/DDBJ databases">
        <authorList>
            <person name="Zhu J."/>
            <person name="Qi W."/>
            <person name="Song R."/>
        </authorList>
    </citation>
    <scope>NUCLEOTIDE SEQUENCE [LARGE SCALE GENOMIC DNA]</scope>
</reference>
<protein>
    <recommendedName>
        <fullName evidence="3">Gingipain domain-containing protein</fullName>
    </recommendedName>
</protein>
<dbReference type="AlphaFoldDB" id="A0A0G4H342"/>
<dbReference type="VEuPathDB" id="CryptoDB:Vbra_6510"/>
<dbReference type="EMBL" id="CDMY01000955">
    <property type="protein sequence ID" value="CEM37858.1"/>
    <property type="molecule type" value="Genomic_DNA"/>
</dbReference>
<dbReference type="PANTHER" id="PTHR37835:SF1">
    <property type="entry name" value="ALPHA-CLOSTRIPAIN"/>
    <property type="match status" value="1"/>
</dbReference>
<evidence type="ECO:0000313" key="2">
    <source>
        <dbReference type="Proteomes" id="UP000041254"/>
    </source>
</evidence>
<proteinExistence type="predicted"/>
<evidence type="ECO:0000313" key="1">
    <source>
        <dbReference type="EMBL" id="CEM37858.1"/>
    </source>
</evidence>
<accession>A0A0G4H342</accession>
<organism evidence="1 2">
    <name type="scientific">Vitrella brassicaformis (strain CCMP3155)</name>
    <dbReference type="NCBI Taxonomy" id="1169540"/>
    <lineage>
        <taxon>Eukaryota</taxon>
        <taxon>Sar</taxon>
        <taxon>Alveolata</taxon>
        <taxon>Colpodellida</taxon>
        <taxon>Vitrellaceae</taxon>
        <taxon>Vitrella</taxon>
    </lineage>
</organism>